<keyword evidence="5" id="KW-1185">Reference proteome</keyword>
<keyword evidence="2" id="KW-1133">Transmembrane helix</keyword>
<evidence type="ECO:0000313" key="5">
    <source>
        <dbReference type="Proteomes" id="UP000007148"/>
    </source>
</evidence>
<keyword evidence="2" id="KW-0472">Membrane</keyword>
<feature type="domain" description="DUF1279" evidence="3">
    <location>
        <begin position="75"/>
        <end position="184"/>
    </location>
</feature>
<feature type="region of interest" description="Disordered" evidence="1">
    <location>
        <begin position="45"/>
        <end position="66"/>
    </location>
</feature>
<feature type="region of interest" description="Disordered" evidence="1">
    <location>
        <begin position="198"/>
        <end position="217"/>
    </location>
</feature>
<dbReference type="EMBL" id="CAFZ01000001">
    <property type="protein sequence ID" value="CCA66338.1"/>
    <property type="molecule type" value="Genomic_DNA"/>
</dbReference>
<dbReference type="eggNOG" id="KOG4526">
    <property type="taxonomic scope" value="Eukaryota"/>
</dbReference>
<evidence type="ECO:0000256" key="1">
    <source>
        <dbReference type="SAM" id="MobiDB-lite"/>
    </source>
</evidence>
<feature type="compositionally biased region" description="Basic and acidic residues" evidence="1">
    <location>
        <begin position="207"/>
        <end position="217"/>
    </location>
</feature>
<name>G4T511_SERID</name>
<reference evidence="4 5" key="1">
    <citation type="journal article" date="2011" name="PLoS Pathog.">
        <title>Endophytic Life Strategies Decoded by Genome and Transcriptome Analyses of the Mutualistic Root Symbiont Piriformospora indica.</title>
        <authorList>
            <person name="Zuccaro A."/>
            <person name="Lahrmann U."/>
            <person name="Guldener U."/>
            <person name="Langen G."/>
            <person name="Pfiffi S."/>
            <person name="Biedenkopf D."/>
            <person name="Wong P."/>
            <person name="Samans B."/>
            <person name="Grimm C."/>
            <person name="Basiewicz M."/>
            <person name="Murat C."/>
            <person name="Martin F."/>
            <person name="Kogel K.H."/>
        </authorList>
    </citation>
    <scope>NUCLEOTIDE SEQUENCE [LARGE SCALE GENOMIC DNA]</scope>
    <source>
        <strain evidence="4 5">DSM 11827</strain>
    </source>
</reference>
<feature type="transmembrane region" description="Helical" evidence="2">
    <location>
        <begin position="85"/>
        <end position="109"/>
    </location>
</feature>
<evidence type="ECO:0000259" key="3">
    <source>
        <dbReference type="Pfam" id="PF06916"/>
    </source>
</evidence>
<sequence>MQRATMPRLPFFRLLVPRLSKPPILPTNRNTTSLRISPTTSRGFRTYAPLRRDSPPPSPDLNSSELPENTTLTAKLKVLIKSYGWYALGVYLALSVIDFSIAFAAINFFGAQQVGRVTAYVKGTIHDIIHRSSPDDSPDGKINGKETATTAGGEDLYAMIILAYTVHKVLFMPIRAGLTVAITPKFVRWLRMRGWTGPGGATRAASHMRERMKRNAD</sequence>
<protein>
    <recommendedName>
        <fullName evidence="3">DUF1279 domain-containing protein</fullName>
    </recommendedName>
</protein>
<organism evidence="4 5">
    <name type="scientific">Serendipita indica (strain DSM 11827)</name>
    <name type="common">Root endophyte fungus</name>
    <name type="synonym">Piriformospora indica</name>
    <dbReference type="NCBI Taxonomy" id="1109443"/>
    <lineage>
        <taxon>Eukaryota</taxon>
        <taxon>Fungi</taxon>
        <taxon>Dikarya</taxon>
        <taxon>Basidiomycota</taxon>
        <taxon>Agaricomycotina</taxon>
        <taxon>Agaricomycetes</taxon>
        <taxon>Sebacinales</taxon>
        <taxon>Serendipitaceae</taxon>
        <taxon>Serendipita</taxon>
    </lineage>
</organism>
<dbReference type="STRING" id="1109443.G4T511"/>
<dbReference type="GO" id="GO:0005739">
    <property type="term" value="C:mitochondrion"/>
    <property type="evidence" value="ECO:0007669"/>
    <property type="project" value="TreeGrafter"/>
</dbReference>
<dbReference type="PANTHER" id="PTHR21377">
    <property type="entry name" value="PROTEIN FAM210B, MITOCHONDRIAL"/>
    <property type="match status" value="1"/>
</dbReference>
<gene>
    <name evidence="4" type="ORF">PIIN_00024</name>
</gene>
<dbReference type="InterPro" id="IPR009688">
    <property type="entry name" value="FAM210A/B-like_dom"/>
</dbReference>
<dbReference type="AlphaFoldDB" id="G4T511"/>
<proteinExistence type="predicted"/>
<dbReference type="OMA" id="SAMDFPF"/>
<dbReference type="HOGENOM" id="CLU_059211_1_2_1"/>
<dbReference type="Pfam" id="PF06916">
    <property type="entry name" value="FAM210A-B_dom"/>
    <property type="match status" value="1"/>
</dbReference>
<evidence type="ECO:0000313" key="4">
    <source>
        <dbReference type="EMBL" id="CCA66338.1"/>
    </source>
</evidence>
<feature type="transmembrane region" description="Helical" evidence="2">
    <location>
        <begin position="156"/>
        <end position="183"/>
    </location>
</feature>
<dbReference type="InterPro" id="IPR045866">
    <property type="entry name" value="FAM210A/B-like"/>
</dbReference>
<accession>G4T511</accession>
<dbReference type="Proteomes" id="UP000007148">
    <property type="component" value="Unassembled WGS sequence"/>
</dbReference>
<keyword evidence="2" id="KW-0812">Transmembrane</keyword>
<dbReference type="InParanoid" id="G4T511"/>
<dbReference type="OrthoDB" id="426386at2759"/>
<dbReference type="PANTHER" id="PTHR21377:SF0">
    <property type="entry name" value="PROTEIN FAM210B, MITOCHONDRIAL"/>
    <property type="match status" value="1"/>
</dbReference>
<dbReference type="FunCoup" id="G4T511">
    <property type="interactions" value="158"/>
</dbReference>
<evidence type="ECO:0000256" key="2">
    <source>
        <dbReference type="SAM" id="Phobius"/>
    </source>
</evidence>
<comment type="caution">
    <text evidence="4">The sequence shown here is derived from an EMBL/GenBank/DDBJ whole genome shotgun (WGS) entry which is preliminary data.</text>
</comment>